<organism evidence="2 3">
    <name type="scientific">Mesosutterella multiformis</name>
    <dbReference type="NCBI Taxonomy" id="2259133"/>
    <lineage>
        <taxon>Bacteria</taxon>
        <taxon>Pseudomonadati</taxon>
        <taxon>Pseudomonadota</taxon>
        <taxon>Betaproteobacteria</taxon>
        <taxon>Burkholderiales</taxon>
        <taxon>Sutterellaceae</taxon>
        <taxon>Mesosutterella</taxon>
    </lineage>
</organism>
<dbReference type="RefSeq" id="WP_116269227.1">
    <property type="nucleotide sequence ID" value="NZ_BGZJ01000001.1"/>
</dbReference>
<accession>A0A388SD71</accession>
<dbReference type="AlphaFoldDB" id="A0A388SD71"/>
<gene>
    <name evidence="2" type="ORF">MESMUL_00380</name>
</gene>
<sequence length="368" mass="40101">MGDTFFWIALGVVLAVVLAILIIRRVRRGIHAVQGAAKAESYRPSRDRVRVGKRPVPAVPKKTVKPKPVFRGPLGPALIAFGFDDPAGFITLFTCQPMRTGSLGAFTPITGALPDIRIPFAWQLGAASGIGDRGKNSDRAYFEFAYPPEATPEQGNAVLAKHASDPVTQIFWDKNGKMIRKSALPPEDSCQMTDAIPKVKSVLFTNRLLPALRRVCLEESTRFKGLIEASPDVPPEWREKASRLEAFAKQGEMPPEEKLRALMDGEKSLPPKFRLPLLRVAVPFLIAAGIPWSEAVTLLSRIADDESGANGAPAKHLSTFLTRVAAFNGHLPRFGAEVDETGRVTQLFCYEEKDLTGAPPAAARSSLK</sequence>
<evidence type="ECO:0000313" key="3">
    <source>
        <dbReference type="Proteomes" id="UP000266091"/>
    </source>
</evidence>
<feature type="transmembrane region" description="Helical" evidence="1">
    <location>
        <begin position="6"/>
        <end position="23"/>
    </location>
</feature>
<keyword evidence="1" id="KW-0472">Membrane</keyword>
<dbReference type="Proteomes" id="UP000266091">
    <property type="component" value="Unassembled WGS sequence"/>
</dbReference>
<protein>
    <submittedName>
        <fullName evidence="2">Uncharacterized protein</fullName>
    </submittedName>
</protein>
<reference evidence="2 3" key="1">
    <citation type="journal article" date="2018" name="Int. J. Syst. Evol. Microbiol.">
        <title>Mesosutterella multiformis gen. nov., sp. nov., a member of the family Sutterellaceae and Sutterella megalosphaeroides sp. nov., isolated from human faeces.</title>
        <authorList>
            <person name="Sakamoto M."/>
            <person name="Ikeyama N."/>
            <person name="Kunihiro T."/>
            <person name="Iino T."/>
            <person name="Yuki M."/>
            <person name="Ohkuma M."/>
        </authorList>
    </citation>
    <scope>NUCLEOTIDE SEQUENCE [LARGE SCALE GENOMIC DNA]</scope>
    <source>
        <strain evidence="2 3">4NBBH2</strain>
    </source>
</reference>
<comment type="caution">
    <text evidence="2">The sequence shown here is derived from an EMBL/GenBank/DDBJ whole genome shotgun (WGS) entry which is preliminary data.</text>
</comment>
<evidence type="ECO:0000313" key="2">
    <source>
        <dbReference type="EMBL" id="GBO92684.1"/>
    </source>
</evidence>
<dbReference type="EMBL" id="BGZJ01000001">
    <property type="protein sequence ID" value="GBO92684.1"/>
    <property type="molecule type" value="Genomic_DNA"/>
</dbReference>
<keyword evidence="3" id="KW-1185">Reference proteome</keyword>
<dbReference type="OrthoDB" id="9881579at2"/>
<name>A0A388SD71_9BURK</name>
<keyword evidence="1" id="KW-0812">Transmembrane</keyword>
<proteinExistence type="predicted"/>
<keyword evidence="1" id="KW-1133">Transmembrane helix</keyword>
<evidence type="ECO:0000256" key="1">
    <source>
        <dbReference type="SAM" id="Phobius"/>
    </source>
</evidence>